<feature type="transmembrane region" description="Helical" evidence="5">
    <location>
        <begin position="331"/>
        <end position="350"/>
    </location>
</feature>
<dbReference type="InterPro" id="IPR013057">
    <property type="entry name" value="AA_transpt_TM"/>
</dbReference>
<accession>A0AAD4K2M2</accession>
<feature type="non-terminal residue" evidence="7">
    <location>
        <position position="427"/>
    </location>
</feature>
<keyword evidence="4 5" id="KW-0472">Membrane</keyword>
<protein>
    <recommendedName>
        <fullName evidence="6">Amino acid transporter transmembrane domain-containing protein</fullName>
    </recommendedName>
</protein>
<feature type="transmembrane region" description="Helical" evidence="5">
    <location>
        <begin position="228"/>
        <end position="249"/>
    </location>
</feature>
<evidence type="ECO:0000256" key="4">
    <source>
        <dbReference type="ARBA" id="ARBA00023136"/>
    </source>
</evidence>
<keyword evidence="3 5" id="KW-1133">Transmembrane helix</keyword>
<proteinExistence type="predicted"/>
<dbReference type="EMBL" id="JAJJHW010002585">
    <property type="protein sequence ID" value="KAH8371234.1"/>
    <property type="molecule type" value="Genomic_DNA"/>
</dbReference>
<dbReference type="GO" id="GO:0005774">
    <property type="term" value="C:vacuolar membrane"/>
    <property type="evidence" value="ECO:0007669"/>
    <property type="project" value="TreeGrafter"/>
</dbReference>
<reference evidence="7" key="1">
    <citation type="journal article" date="2021" name="Mol. Ecol. Resour.">
        <title>Phylogenomic analyses of the genus Drosophila reveals genomic signals of climate adaptation.</title>
        <authorList>
            <person name="Li F."/>
            <person name="Rane R.V."/>
            <person name="Luria V."/>
            <person name="Xiong Z."/>
            <person name="Chen J."/>
            <person name="Li Z."/>
            <person name="Catullo R.A."/>
            <person name="Griffin P.C."/>
            <person name="Schiffer M."/>
            <person name="Pearce S."/>
            <person name="Lee S.F."/>
            <person name="McElroy K."/>
            <person name="Stocker A."/>
            <person name="Shirriffs J."/>
            <person name="Cockerell F."/>
            <person name="Coppin C."/>
            <person name="Sgro C.M."/>
            <person name="Karger A."/>
            <person name="Cain J.W."/>
            <person name="Weber J.A."/>
            <person name="Santpere G."/>
            <person name="Kirschner M.W."/>
            <person name="Hoffmann A.A."/>
            <person name="Oakeshott J.G."/>
            <person name="Zhang G."/>
        </authorList>
    </citation>
    <scope>NUCLEOTIDE SEQUENCE</scope>
    <source>
        <strain evidence="7">BGI-SZ-2011g</strain>
    </source>
</reference>
<evidence type="ECO:0000256" key="2">
    <source>
        <dbReference type="ARBA" id="ARBA00022692"/>
    </source>
</evidence>
<evidence type="ECO:0000313" key="8">
    <source>
        <dbReference type="Proteomes" id="UP001200034"/>
    </source>
</evidence>
<feature type="transmembrane region" description="Helical" evidence="5">
    <location>
        <begin position="134"/>
        <end position="152"/>
    </location>
</feature>
<feature type="transmembrane region" description="Helical" evidence="5">
    <location>
        <begin position="392"/>
        <end position="417"/>
    </location>
</feature>
<dbReference type="GO" id="GO:0015179">
    <property type="term" value="F:L-amino acid transmembrane transporter activity"/>
    <property type="evidence" value="ECO:0007669"/>
    <property type="project" value="TreeGrafter"/>
</dbReference>
<organism evidence="7 8">
    <name type="scientific">Drosophila rubida</name>
    <dbReference type="NCBI Taxonomy" id="30044"/>
    <lineage>
        <taxon>Eukaryota</taxon>
        <taxon>Metazoa</taxon>
        <taxon>Ecdysozoa</taxon>
        <taxon>Arthropoda</taxon>
        <taxon>Hexapoda</taxon>
        <taxon>Insecta</taxon>
        <taxon>Pterygota</taxon>
        <taxon>Neoptera</taxon>
        <taxon>Endopterygota</taxon>
        <taxon>Diptera</taxon>
        <taxon>Brachycera</taxon>
        <taxon>Muscomorpha</taxon>
        <taxon>Ephydroidea</taxon>
        <taxon>Drosophilidae</taxon>
        <taxon>Drosophila</taxon>
    </lineage>
</organism>
<feature type="domain" description="Amino acid transporter transmembrane" evidence="6">
    <location>
        <begin position="4"/>
        <end position="415"/>
    </location>
</feature>
<dbReference type="Pfam" id="PF01490">
    <property type="entry name" value="Aa_trans"/>
    <property type="match status" value="1"/>
</dbReference>
<evidence type="ECO:0000256" key="3">
    <source>
        <dbReference type="ARBA" id="ARBA00022989"/>
    </source>
</evidence>
<feature type="transmembrane region" description="Helical" evidence="5">
    <location>
        <begin position="159"/>
        <end position="178"/>
    </location>
</feature>
<sequence length="427" mass="47673">LSDMEAFINLLKCAIGTGCLAMPRAYYNAGWLLGLISTLLLGLFVVYAIHVLLNDINTLCRRHKLSELNYRETMELAILNGPHWLHPLSKFLAYQVDAFLCAYHFGVDCVYVVFIAKSVKELGDLYFTPMDIRLYMALLTLPLLLTFLISDLKYLVPFAILANILLLASFAIICSYLFSNLPSLGERRAVQAWTHYPLFFGTILFAIESVGMAMNMQNPEHYLGPFGILNRAMFVVIAFYAAFGFFGYWQYGDDTATSILINLPLDEMLVATPLNLTLIDPQLLNRLAQCVTAMLALGIFFSYALQGYVAIDIIWHNYMLPRLVDNAARSLHYLVRMAMVIASVLCGIAFPEFGLLLALVGSFCLAQVGLIYPGIINLCVCYSRGYGRFQLLLWRSLAFIVVGLGGGIAGTVVSVMVMRDHLSTYDN</sequence>
<evidence type="ECO:0000259" key="6">
    <source>
        <dbReference type="Pfam" id="PF01490"/>
    </source>
</evidence>
<keyword evidence="8" id="KW-1185">Reference proteome</keyword>
<evidence type="ECO:0000313" key="7">
    <source>
        <dbReference type="EMBL" id="KAH8371234.1"/>
    </source>
</evidence>
<evidence type="ECO:0000256" key="1">
    <source>
        <dbReference type="ARBA" id="ARBA00004141"/>
    </source>
</evidence>
<feature type="transmembrane region" description="Helical" evidence="5">
    <location>
        <begin position="356"/>
        <end position="380"/>
    </location>
</feature>
<evidence type="ECO:0000256" key="5">
    <source>
        <dbReference type="SAM" id="Phobius"/>
    </source>
</evidence>
<dbReference type="AlphaFoldDB" id="A0AAD4K2M2"/>
<dbReference type="PANTHER" id="PTHR22950:SF340">
    <property type="entry name" value="AMINO ACID TRANSPORTER TRANSMEMBRANE DOMAIN-CONTAINING PROTEIN-RELATED"/>
    <property type="match status" value="1"/>
</dbReference>
<feature type="transmembrane region" description="Helical" evidence="5">
    <location>
        <begin position="31"/>
        <end position="53"/>
    </location>
</feature>
<dbReference type="Proteomes" id="UP001200034">
    <property type="component" value="Unassembled WGS sequence"/>
</dbReference>
<feature type="transmembrane region" description="Helical" evidence="5">
    <location>
        <begin position="198"/>
        <end position="216"/>
    </location>
</feature>
<feature type="transmembrane region" description="Helical" evidence="5">
    <location>
        <begin position="91"/>
        <end position="114"/>
    </location>
</feature>
<feature type="transmembrane region" description="Helical" evidence="5">
    <location>
        <begin position="291"/>
        <end position="311"/>
    </location>
</feature>
<gene>
    <name evidence="7" type="ORF">KR093_006704</name>
</gene>
<comment type="subcellular location">
    <subcellularLocation>
        <location evidence="1">Membrane</location>
        <topology evidence="1">Multi-pass membrane protein</topology>
    </subcellularLocation>
</comment>
<comment type="caution">
    <text evidence="7">The sequence shown here is derived from an EMBL/GenBank/DDBJ whole genome shotgun (WGS) entry which is preliminary data.</text>
</comment>
<name>A0AAD4K2M2_9MUSC</name>
<dbReference type="PANTHER" id="PTHR22950">
    <property type="entry name" value="AMINO ACID TRANSPORTER"/>
    <property type="match status" value="1"/>
</dbReference>
<keyword evidence="2 5" id="KW-0812">Transmembrane</keyword>